<evidence type="ECO:0000313" key="2">
    <source>
        <dbReference type="EMBL" id="RHA20803.1"/>
    </source>
</evidence>
<dbReference type="Proteomes" id="UP000284779">
    <property type="component" value="Unassembled WGS sequence"/>
</dbReference>
<dbReference type="InterPro" id="IPR039476">
    <property type="entry name" value="P2CMN_synthase_LarB"/>
</dbReference>
<comment type="caution">
    <text evidence="2">The sequence shown here is derived from an EMBL/GenBank/DDBJ whole genome shotgun (WGS) entry which is preliminary data.</text>
</comment>
<dbReference type="GO" id="GO:0016787">
    <property type="term" value="F:hydrolase activity"/>
    <property type="evidence" value="ECO:0007669"/>
    <property type="project" value="InterPro"/>
</dbReference>
<dbReference type="NCBIfam" id="NF033503">
    <property type="entry name" value="LarB"/>
    <property type="match status" value="1"/>
</dbReference>
<sequence>MKQSELMNILDDVATGKVTKEEALLVIKEEPFKDMGFAKIDTHRGIRQGVPEVIYGAGKTKEQIKEIVKYLQKSGEETVLITRMSSEAAKFVSEEIDLRYDEISKVGIVGPMPKKDGIGTIVVATAGTSDMYVAEEAALTAEVFGNQVTRLYDVGVAGLHRLISHVDEIMSASVIIAIAGMEGALASVIGGMADCPVIAVPTSVGYGANFGGLSALLSMLNSCASGVSVVNIDNGFGAAYQASMINHMRAK</sequence>
<dbReference type="Gene3D" id="3.40.50.1970">
    <property type="match status" value="1"/>
</dbReference>
<proteinExistence type="predicted"/>
<protein>
    <submittedName>
        <fullName evidence="2">Nickel pincer cofactor biosynthesis protein LarB</fullName>
    </submittedName>
</protein>
<dbReference type="SMART" id="SM01001">
    <property type="entry name" value="AIRC"/>
    <property type="match status" value="1"/>
</dbReference>
<evidence type="ECO:0000259" key="1">
    <source>
        <dbReference type="SMART" id="SM01001"/>
    </source>
</evidence>
<organism evidence="2 3">
    <name type="scientific">Eubacterium ventriosum</name>
    <dbReference type="NCBI Taxonomy" id="39496"/>
    <lineage>
        <taxon>Bacteria</taxon>
        <taxon>Bacillati</taxon>
        <taxon>Bacillota</taxon>
        <taxon>Clostridia</taxon>
        <taxon>Eubacteriales</taxon>
        <taxon>Eubacteriaceae</taxon>
        <taxon>Eubacterium</taxon>
    </lineage>
</organism>
<dbReference type="Pfam" id="PF00731">
    <property type="entry name" value="AIRC"/>
    <property type="match status" value="1"/>
</dbReference>
<gene>
    <name evidence="2" type="primary">larB</name>
    <name evidence="2" type="ORF">DW944_01135</name>
</gene>
<dbReference type="InterPro" id="IPR000031">
    <property type="entry name" value="PurE_dom"/>
</dbReference>
<evidence type="ECO:0000313" key="3">
    <source>
        <dbReference type="Proteomes" id="UP000284779"/>
    </source>
</evidence>
<accession>A0A413RDF2</accession>
<reference evidence="2 3" key="1">
    <citation type="submission" date="2018-08" db="EMBL/GenBank/DDBJ databases">
        <title>A genome reference for cultivated species of the human gut microbiota.</title>
        <authorList>
            <person name="Zou Y."/>
            <person name="Xue W."/>
            <person name="Luo G."/>
        </authorList>
    </citation>
    <scope>NUCLEOTIDE SEQUENCE [LARGE SCALE GENOMIC DNA]</scope>
    <source>
        <strain evidence="2 3">AM44-11BH</strain>
    </source>
</reference>
<dbReference type="SUPFAM" id="SSF52255">
    <property type="entry name" value="N5-CAIR mutase (phosphoribosylaminoimidazole carboxylase, PurE)"/>
    <property type="match status" value="1"/>
</dbReference>
<keyword evidence="3" id="KW-1185">Reference proteome</keyword>
<dbReference type="EMBL" id="QSFD01000001">
    <property type="protein sequence ID" value="RHA20803.1"/>
    <property type="molecule type" value="Genomic_DNA"/>
</dbReference>
<dbReference type="PANTHER" id="PTHR43064">
    <property type="entry name" value="PHOSPHORIBOSYLAMINOIMIDAZOLE CARBOXYLASE-RELATED"/>
    <property type="match status" value="1"/>
</dbReference>
<dbReference type="GO" id="GO:0006189">
    <property type="term" value="P:'de novo' IMP biosynthetic process"/>
    <property type="evidence" value="ECO:0007669"/>
    <property type="project" value="InterPro"/>
</dbReference>
<dbReference type="AlphaFoldDB" id="A0A413RDF2"/>
<name>A0A413RDF2_9FIRM</name>
<dbReference type="PANTHER" id="PTHR43064:SF1">
    <property type="entry name" value="SLL1489 PROTEIN"/>
    <property type="match status" value="1"/>
</dbReference>
<dbReference type="RefSeq" id="WP_117969305.1">
    <property type="nucleotide sequence ID" value="NZ_CAUBDO010000008.1"/>
</dbReference>
<feature type="domain" description="PurE" evidence="1">
    <location>
        <begin position="119"/>
        <end position="251"/>
    </location>
</feature>